<feature type="signal peptide" evidence="1">
    <location>
        <begin position="1"/>
        <end position="19"/>
    </location>
</feature>
<feature type="domain" description="Spore coat protein U/FanG" evidence="2">
    <location>
        <begin position="188"/>
        <end position="321"/>
    </location>
</feature>
<protein>
    <submittedName>
        <fullName evidence="3">Fimbrial protein</fullName>
    </submittedName>
</protein>
<name>A0A1X1EY97_PANCY</name>
<accession>A0A1X1EY97</accession>
<evidence type="ECO:0000313" key="4">
    <source>
        <dbReference type="Proteomes" id="UP000193749"/>
    </source>
</evidence>
<reference evidence="3 4" key="1">
    <citation type="journal article" date="2017" name="Antonie Van Leeuwenhoek">
        <title>Phylogenomic resolution of the bacterial genus Pantoea and its relationship with Erwinia and Tatumella.</title>
        <authorList>
            <person name="Palmer M."/>
            <person name="Steenkamp E.T."/>
            <person name="Coetzee M.P."/>
            <person name="Chan W.Y."/>
            <person name="van Zyl E."/>
            <person name="De Maayer P."/>
            <person name="Coutinho T.A."/>
            <person name="Blom J."/>
            <person name="Smits T.H."/>
            <person name="Duffy B."/>
            <person name="Venter S.N."/>
        </authorList>
    </citation>
    <scope>NUCLEOTIDE SEQUENCE [LARGE SCALE GENOMIC DNA]</scope>
    <source>
        <strain evidence="3 4">LMG 2657</strain>
    </source>
</reference>
<dbReference type="STRING" id="55209.HA50_17310"/>
<dbReference type="InterPro" id="IPR053167">
    <property type="entry name" value="Spore_coat_component"/>
</dbReference>
<dbReference type="AlphaFoldDB" id="A0A1X1EY97"/>
<keyword evidence="1" id="KW-0732">Signal</keyword>
<dbReference type="Pfam" id="PF05229">
    <property type="entry name" value="SCPU"/>
    <property type="match status" value="2"/>
</dbReference>
<dbReference type="PANTHER" id="PTHR37089:SF1">
    <property type="entry name" value="MEMBRANE PROTEIN"/>
    <property type="match status" value="1"/>
</dbReference>
<dbReference type="InterPro" id="IPR007893">
    <property type="entry name" value="Spore_coat_U/FanG"/>
</dbReference>
<evidence type="ECO:0000259" key="2">
    <source>
        <dbReference type="Pfam" id="PF05229"/>
    </source>
</evidence>
<dbReference type="EMBL" id="MLJI01000001">
    <property type="protein sequence ID" value="ORM95006.1"/>
    <property type="molecule type" value="Genomic_DNA"/>
</dbReference>
<evidence type="ECO:0000313" key="3">
    <source>
        <dbReference type="EMBL" id="ORM95006.1"/>
    </source>
</evidence>
<feature type="domain" description="Spore coat protein U/FanG" evidence="2">
    <location>
        <begin position="19"/>
        <end position="159"/>
    </location>
</feature>
<dbReference type="RefSeq" id="WP_084876829.1">
    <property type="nucleotide sequence ID" value="NZ_JAGGMY010000001.1"/>
</dbReference>
<sequence length="325" mass="33270">MKRILLVLTLLLLPGLTYAACGLPASTASFGSVTTFVANSTISSTSTTANVNCGAGSALTLLGTNTITFQLASASNVNGTRGTLKRSGDTGSDNIPVRLCMDSACATELTVGGSTYTFSQAVLANLAGLFGSLNFALPVYLKTVTGQTVAAGTYTVTLNLYVTYNICTSLGVGGLCLTPQTGTGTIPITVTVVISNDCTTITAPNVSFGSAPLVSSFSTVQQSISVVCSKGSTYTVGLSNGSYAANGVRNMASGTNRLSYDIYQGTTTTTRWGPTGTDRWSSSASTTVSADGLTRGYTYTAQILTTQNTPAAGNYTDNVVVDLSF</sequence>
<dbReference type="SMART" id="SM00972">
    <property type="entry name" value="SCPU"/>
    <property type="match status" value="2"/>
</dbReference>
<dbReference type="OrthoDB" id="8901110at2"/>
<keyword evidence="4" id="KW-1185">Reference proteome</keyword>
<organism evidence="3 4">
    <name type="scientific">Pantoea cypripedii</name>
    <name type="common">Pectobacterium cypripedii</name>
    <name type="synonym">Erwinia cypripedii</name>
    <dbReference type="NCBI Taxonomy" id="55209"/>
    <lineage>
        <taxon>Bacteria</taxon>
        <taxon>Pseudomonadati</taxon>
        <taxon>Pseudomonadota</taxon>
        <taxon>Gammaproteobacteria</taxon>
        <taxon>Enterobacterales</taxon>
        <taxon>Erwiniaceae</taxon>
        <taxon>Pantoea</taxon>
    </lineage>
</organism>
<proteinExistence type="predicted"/>
<evidence type="ECO:0000256" key="1">
    <source>
        <dbReference type="SAM" id="SignalP"/>
    </source>
</evidence>
<feature type="chain" id="PRO_5013072288" evidence="1">
    <location>
        <begin position="20"/>
        <end position="325"/>
    </location>
</feature>
<dbReference type="PANTHER" id="PTHR37089">
    <property type="entry name" value="PROTEIN U-RELATED"/>
    <property type="match status" value="1"/>
</dbReference>
<dbReference type="Proteomes" id="UP000193749">
    <property type="component" value="Unassembled WGS sequence"/>
</dbReference>
<comment type="caution">
    <text evidence="3">The sequence shown here is derived from an EMBL/GenBank/DDBJ whole genome shotgun (WGS) entry which is preliminary data.</text>
</comment>
<gene>
    <name evidence="3" type="ORF">HA50_17310</name>
</gene>